<keyword evidence="1" id="KW-1133">Transmembrane helix</keyword>
<evidence type="ECO:0000259" key="2">
    <source>
        <dbReference type="Pfam" id="PF13456"/>
    </source>
</evidence>
<dbReference type="Proteomes" id="UP000075243">
    <property type="component" value="Chromosome 3"/>
</dbReference>
<keyword evidence="4" id="KW-1185">Reference proteome</keyword>
<evidence type="ECO:0000256" key="1">
    <source>
        <dbReference type="SAM" id="Phobius"/>
    </source>
</evidence>
<dbReference type="Gramene" id="C.cajan_08539.t">
    <property type="protein sequence ID" value="C.cajan_08539.t"/>
    <property type="gene ID" value="C.cajan_08539"/>
</dbReference>
<protein>
    <recommendedName>
        <fullName evidence="2">RNase H type-1 domain-containing protein</fullName>
    </recommendedName>
</protein>
<dbReference type="GO" id="GO:0003676">
    <property type="term" value="F:nucleic acid binding"/>
    <property type="evidence" value="ECO:0007669"/>
    <property type="project" value="InterPro"/>
</dbReference>
<feature type="transmembrane region" description="Helical" evidence="1">
    <location>
        <begin position="241"/>
        <end position="259"/>
    </location>
</feature>
<dbReference type="PANTHER" id="PTHR33018">
    <property type="entry name" value="OS10G0338966 PROTEIN-RELATED"/>
    <property type="match status" value="1"/>
</dbReference>
<proteinExistence type="predicted"/>
<dbReference type="EMBL" id="CM003605">
    <property type="protein sequence ID" value="KYP69593.1"/>
    <property type="molecule type" value="Genomic_DNA"/>
</dbReference>
<evidence type="ECO:0000313" key="3">
    <source>
        <dbReference type="EMBL" id="KYP69593.1"/>
    </source>
</evidence>
<keyword evidence="1" id="KW-0812">Transmembrane</keyword>
<sequence>PWIKVNVDGSWLGQSRIMGVGGVVRDAVGRWKGGFARSFEDGDSLRAEILALAEGLSLCWNAGFWYIICESNQNFDIPNTEVMRRKMLSAFATRWRDFKTFLTREYVFGERQNETPCLKYQITDEEWMQFCATRLDPSWQEGLFEQTTQGSFVSHGRDDILTTAIGRPEHAGRVRGVGGSWSHRDFFGARSSKRTIDPCSQETMQRMEMQFEEKLKNIREEFEQKFGQGGDSTRSADSTPAVSTLAFIIFFFFLIHIPLLTIDGMHHSFSVFLGQLFFWPAIIQKRK</sequence>
<feature type="non-terminal residue" evidence="3">
    <location>
        <position position="1"/>
    </location>
</feature>
<dbReference type="InterPro" id="IPR012337">
    <property type="entry name" value="RNaseH-like_sf"/>
</dbReference>
<dbReference type="InterPro" id="IPR002156">
    <property type="entry name" value="RNaseH_domain"/>
</dbReference>
<gene>
    <name evidence="3" type="ORF">KK1_008790</name>
</gene>
<organism evidence="3 4">
    <name type="scientific">Cajanus cajan</name>
    <name type="common">Pigeon pea</name>
    <name type="synonym">Cajanus indicus</name>
    <dbReference type="NCBI Taxonomy" id="3821"/>
    <lineage>
        <taxon>Eukaryota</taxon>
        <taxon>Viridiplantae</taxon>
        <taxon>Streptophyta</taxon>
        <taxon>Embryophyta</taxon>
        <taxon>Tracheophyta</taxon>
        <taxon>Spermatophyta</taxon>
        <taxon>Magnoliopsida</taxon>
        <taxon>eudicotyledons</taxon>
        <taxon>Gunneridae</taxon>
        <taxon>Pentapetalae</taxon>
        <taxon>rosids</taxon>
        <taxon>fabids</taxon>
        <taxon>Fabales</taxon>
        <taxon>Fabaceae</taxon>
        <taxon>Papilionoideae</taxon>
        <taxon>50 kb inversion clade</taxon>
        <taxon>NPAAA clade</taxon>
        <taxon>indigoferoid/millettioid clade</taxon>
        <taxon>Phaseoleae</taxon>
        <taxon>Cajanus</taxon>
    </lineage>
</organism>
<dbReference type="STRING" id="3821.A0A151TRE9"/>
<keyword evidence="1" id="KW-0472">Membrane</keyword>
<dbReference type="CDD" id="cd06222">
    <property type="entry name" value="RNase_H_like"/>
    <property type="match status" value="1"/>
</dbReference>
<feature type="domain" description="RNase H type-1" evidence="2">
    <location>
        <begin position="6"/>
        <end position="72"/>
    </location>
</feature>
<dbReference type="GO" id="GO:0004523">
    <property type="term" value="F:RNA-DNA hybrid ribonuclease activity"/>
    <property type="evidence" value="ECO:0007669"/>
    <property type="project" value="InterPro"/>
</dbReference>
<dbReference type="InterPro" id="IPR044730">
    <property type="entry name" value="RNase_H-like_dom_plant"/>
</dbReference>
<dbReference type="InterPro" id="IPR036397">
    <property type="entry name" value="RNaseH_sf"/>
</dbReference>
<dbReference type="AlphaFoldDB" id="A0A151TRE9"/>
<accession>A0A151TRE9</accession>
<reference evidence="3 4" key="1">
    <citation type="journal article" date="2012" name="Nat. Biotechnol.">
        <title>Draft genome sequence of pigeonpea (Cajanus cajan), an orphan legume crop of resource-poor farmers.</title>
        <authorList>
            <person name="Varshney R.K."/>
            <person name="Chen W."/>
            <person name="Li Y."/>
            <person name="Bharti A.K."/>
            <person name="Saxena R.K."/>
            <person name="Schlueter J.A."/>
            <person name="Donoghue M.T."/>
            <person name="Azam S."/>
            <person name="Fan G."/>
            <person name="Whaley A.M."/>
            <person name="Farmer A.D."/>
            <person name="Sheridan J."/>
            <person name="Iwata A."/>
            <person name="Tuteja R."/>
            <person name="Penmetsa R.V."/>
            <person name="Wu W."/>
            <person name="Upadhyaya H.D."/>
            <person name="Yang S.P."/>
            <person name="Shah T."/>
            <person name="Saxena K.B."/>
            <person name="Michael T."/>
            <person name="McCombie W.R."/>
            <person name="Yang B."/>
            <person name="Zhang G."/>
            <person name="Yang H."/>
            <person name="Wang J."/>
            <person name="Spillane C."/>
            <person name="Cook D.R."/>
            <person name="May G.D."/>
            <person name="Xu X."/>
            <person name="Jackson S.A."/>
        </authorList>
    </citation>
    <scope>NUCLEOTIDE SEQUENCE [LARGE SCALE GENOMIC DNA]</scope>
    <source>
        <strain evidence="4">cv. Asha</strain>
    </source>
</reference>
<name>A0A151TRE9_CAJCA</name>
<evidence type="ECO:0000313" key="4">
    <source>
        <dbReference type="Proteomes" id="UP000075243"/>
    </source>
</evidence>
<dbReference type="Pfam" id="PF13456">
    <property type="entry name" value="RVT_3"/>
    <property type="match status" value="1"/>
</dbReference>
<dbReference type="PANTHER" id="PTHR33018:SF34">
    <property type="entry name" value="OS02G0472350 PROTEIN"/>
    <property type="match status" value="1"/>
</dbReference>
<dbReference type="Gene3D" id="3.30.420.10">
    <property type="entry name" value="Ribonuclease H-like superfamily/Ribonuclease H"/>
    <property type="match status" value="1"/>
</dbReference>
<feature type="transmembrane region" description="Helical" evidence="1">
    <location>
        <begin position="265"/>
        <end position="283"/>
    </location>
</feature>
<dbReference type="SUPFAM" id="SSF53098">
    <property type="entry name" value="Ribonuclease H-like"/>
    <property type="match status" value="1"/>
</dbReference>